<organism evidence="2 3">
    <name type="scientific">Halioglobus maricola</name>
    <dbReference type="NCBI Taxonomy" id="2601894"/>
    <lineage>
        <taxon>Bacteria</taxon>
        <taxon>Pseudomonadati</taxon>
        <taxon>Pseudomonadota</taxon>
        <taxon>Gammaproteobacteria</taxon>
        <taxon>Cellvibrionales</taxon>
        <taxon>Halieaceae</taxon>
        <taxon>Halioglobus</taxon>
    </lineage>
</organism>
<dbReference type="Proteomes" id="UP000326287">
    <property type="component" value="Chromosome"/>
</dbReference>
<feature type="compositionally biased region" description="Polar residues" evidence="1">
    <location>
        <begin position="58"/>
        <end position="68"/>
    </location>
</feature>
<dbReference type="RefSeq" id="WP_152660713.1">
    <property type="nucleotide sequence ID" value="NZ_CP036422.1"/>
</dbReference>
<sequence>MDQHADKAEKLALNRQRLPYRTPKINEFGPIAATTLAGNGSIADGGNASEGAHAGETASVSGFDSTFP</sequence>
<dbReference type="KEGG" id="halc:EY643_02435"/>
<evidence type="ECO:0000256" key="1">
    <source>
        <dbReference type="SAM" id="MobiDB-lite"/>
    </source>
</evidence>
<name>A0A5P9NFQ0_9GAMM</name>
<dbReference type="AlphaFoldDB" id="A0A5P9NFQ0"/>
<feature type="region of interest" description="Disordered" evidence="1">
    <location>
        <begin position="38"/>
        <end position="68"/>
    </location>
</feature>
<evidence type="ECO:0000313" key="2">
    <source>
        <dbReference type="EMBL" id="QFU74601.1"/>
    </source>
</evidence>
<evidence type="ECO:0000313" key="3">
    <source>
        <dbReference type="Proteomes" id="UP000326287"/>
    </source>
</evidence>
<keyword evidence="3" id="KW-1185">Reference proteome</keyword>
<evidence type="ECO:0008006" key="4">
    <source>
        <dbReference type="Google" id="ProtNLM"/>
    </source>
</evidence>
<protein>
    <recommendedName>
        <fullName evidence="4">Lasso RiPP family leader peptide-containing protein</fullName>
    </recommendedName>
</protein>
<reference evidence="2 3" key="1">
    <citation type="submission" date="2019-02" db="EMBL/GenBank/DDBJ databases">
        <authorList>
            <person name="Li S.-H."/>
        </authorList>
    </citation>
    <scope>NUCLEOTIDE SEQUENCE [LARGE SCALE GENOMIC DNA]</scope>
    <source>
        <strain evidence="2 3">IMCC14385</strain>
    </source>
</reference>
<accession>A0A5P9NFQ0</accession>
<dbReference type="EMBL" id="CP036422">
    <property type="protein sequence ID" value="QFU74601.1"/>
    <property type="molecule type" value="Genomic_DNA"/>
</dbReference>
<proteinExistence type="predicted"/>
<gene>
    <name evidence="2" type="ORF">EY643_02435</name>
</gene>